<evidence type="ECO:0000256" key="1">
    <source>
        <dbReference type="SAM" id="MobiDB-lite"/>
    </source>
</evidence>
<feature type="compositionally biased region" description="Polar residues" evidence="1">
    <location>
        <begin position="84"/>
        <end position="95"/>
    </location>
</feature>
<feature type="transmembrane region" description="Helical" evidence="2">
    <location>
        <begin position="63"/>
        <end position="82"/>
    </location>
</feature>
<organism evidence="3 4">
    <name type="scientific">Colletotrichum sojae</name>
    <dbReference type="NCBI Taxonomy" id="2175907"/>
    <lineage>
        <taxon>Eukaryota</taxon>
        <taxon>Fungi</taxon>
        <taxon>Dikarya</taxon>
        <taxon>Ascomycota</taxon>
        <taxon>Pezizomycotina</taxon>
        <taxon>Sordariomycetes</taxon>
        <taxon>Hypocreomycetidae</taxon>
        <taxon>Glomerellales</taxon>
        <taxon>Glomerellaceae</taxon>
        <taxon>Colletotrichum</taxon>
        <taxon>Colletotrichum orchidearum species complex</taxon>
    </lineage>
</organism>
<feature type="transmembrane region" description="Helical" evidence="2">
    <location>
        <begin position="31"/>
        <end position="51"/>
    </location>
</feature>
<keyword evidence="4" id="KW-1185">Reference proteome</keyword>
<feature type="region of interest" description="Disordered" evidence="1">
    <location>
        <begin position="83"/>
        <end position="130"/>
    </location>
</feature>
<sequence>MKPPFLMYVKLMYFGYRAINPEVSVRSAIHAFNIVNAAMAAAIFLLFNAPLDLNNDPFHDIGIVYNVVEVNLAIISASALALRPTSNSMHESNASVGDDARSSSDFKAGGKPQPGKGDAGLISSLKHTVK</sequence>
<evidence type="ECO:0000313" key="4">
    <source>
        <dbReference type="Proteomes" id="UP000652219"/>
    </source>
</evidence>
<name>A0A8H6J253_9PEZI</name>
<comment type="caution">
    <text evidence="3">The sequence shown here is derived from an EMBL/GenBank/DDBJ whole genome shotgun (WGS) entry which is preliminary data.</text>
</comment>
<dbReference type="Proteomes" id="UP000652219">
    <property type="component" value="Unassembled WGS sequence"/>
</dbReference>
<dbReference type="AlphaFoldDB" id="A0A8H6J253"/>
<gene>
    <name evidence="3" type="ORF">CSOJ01_09751</name>
</gene>
<evidence type="ECO:0000313" key="3">
    <source>
        <dbReference type="EMBL" id="KAF6805045.1"/>
    </source>
</evidence>
<reference evidence="3 4" key="1">
    <citation type="journal article" date="2020" name="Phytopathology">
        <title>Genome Sequence Resources of Colletotrichum truncatum, C. plurivorum, C. musicola, and C. sojae: Four Species Pathogenic to Soybean (Glycine max).</title>
        <authorList>
            <person name="Rogerio F."/>
            <person name="Boufleur T.R."/>
            <person name="Ciampi-Guillardi M."/>
            <person name="Sukno S.A."/>
            <person name="Thon M.R."/>
            <person name="Massola Junior N.S."/>
            <person name="Baroncelli R."/>
        </authorList>
    </citation>
    <scope>NUCLEOTIDE SEQUENCE [LARGE SCALE GENOMIC DNA]</scope>
    <source>
        <strain evidence="3 4">LFN0009</strain>
    </source>
</reference>
<proteinExistence type="predicted"/>
<keyword evidence="2" id="KW-1133">Transmembrane helix</keyword>
<dbReference type="EMBL" id="WIGN01000192">
    <property type="protein sequence ID" value="KAF6805045.1"/>
    <property type="molecule type" value="Genomic_DNA"/>
</dbReference>
<evidence type="ECO:0000256" key="2">
    <source>
        <dbReference type="SAM" id="Phobius"/>
    </source>
</evidence>
<keyword evidence="2" id="KW-0472">Membrane</keyword>
<accession>A0A8H6J253</accession>
<protein>
    <submittedName>
        <fullName evidence="3">Uncharacterized protein</fullName>
    </submittedName>
</protein>
<keyword evidence="2" id="KW-0812">Transmembrane</keyword>